<organism evidence="4 5">
    <name type="scientific">Candidatus Desulfobacillus denitrificans</name>
    <dbReference type="NCBI Taxonomy" id="2608985"/>
    <lineage>
        <taxon>Bacteria</taxon>
        <taxon>Pseudomonadati</taxon>
        <taxon>Pseudomonadota</taxon>
        <taxon>Betaproteobacteria</taxon>
        <taxon>Candidatus Desulfobacillus</taxon>
    </lineage>
</organism>
<comment type="similarity">
    <text evidence="1">Belongs to the thioesterase PaaI family.</text>
</comment>
<evidence type="ECO:0000256" key="1">
    <source>
        <dbReference type="ARBA" id="ARBA00008324"/>
    </source>
</evidence>
<name>A0A809RM10_9PROT</name>
<dbReference type="Pfam" id="PF03061">
    <property type="entry name" value="4HBT"/>
    <property type="match status" value="1"/>
</dbReference>
<dbReference type="InterPro" id="IPR006683">
    <property type="entry name" value="Thioestr_dom"/>
</dbReference>
<dbReference type="KEGG" id="ddz:DSYM_12410"/>
<accession>A0A809RM10</accession>
<keyword evidence="2" id="KW-0378">Hydrolase</keyword>
<sequence length="156" mass="17139">MAHGKDFEAKLLASIHEVFAEKIPFNKVLGLDVVSLSGESPVLRFNMRPELVGNFMRGNLHGGVISSVIDVCGGLTAFLGLQRKLRDEPIEERLQRFARIGTIDMRVDYLRPGLGQWFEAKGCILRTGNKVAVTRMELHNDSGDLIAIGTGAYTVA</sequence>
<reference evidence="4" key="1">
    <citation type="journal article" name="DNA Res.">
        <title>The physiological potential of anammox bacteria as revealed by their core genome structure.</title>
        <authorList>
            <person name="Okubo T."/>
            <person name="Toyoda A."/>
            <person name="Fukuhara K."/>
            <person name="Uchiyama I."/>
            <person name="Harigaya Y."/>
            <person name="Kuroiwa M."/>
            <person name="Suzuki T."/>
            <person name="Murakami Y."/>
            <person name="Suwa Y."/>
            <person name="Takami H."/>
        </authorList>
    </citation>
    <scope>NUCLEOTIDE SEQUENCE</scope>
    <source>
        <strain evidence="4">317325-3</strain>
    </source>
</reference>
<proteinExistence type="inferred from homology"/>
<evidence type="ECO:0000313" key="4">
    <source>
        <dbReference type="EMBL" id="BBO20542.1"/>
    </source>
</evidence>
<dbReference type="SUPFAM" id="SSF54637">
    <property type="entry name" value="Thioesterase/thiol ester dehydrase-isomerase"/>
    <property type="match status" value="1"/>
</dbReference>
<dbReference type="Proteomes" id="UP000662914">
    <property type="component" value="Chromosome"/>
</dbReference>
<dbReference type="InterPro" id="IPR029069">
    <property type="entry name" value="HotDog_dom_sf"/>
</dbReference>
<dbReference type="PANTHER" id="PTHR21660">
    <property type="entry name" value="THIOESTERASE SUPERFAMILY MEMBER-RELATED"/>
    <property type="match status" value="1"/>
</dbReference>
<evidence type="ECO:0000256" key="2">
    <source>
        <dbReference type="ARBA" id="ARBA00022801"/>
    </source>
</evidence>
<dbReference type="EMBL" id="AP021857">
    <property type="protein sequence ID" value="BBO20542.1"/>
    <property type="molecule type" value="Genomic_DNA"/>
</dbReference>
<evidence type="ECO:0000313" key="5">
    <source>
        <dbReference type="Proteomes" id="UP000662914"/>
    </source>
</evidence>
<dbReference type="NCBIfam" id="NF008675">
    <property type="entry name" value="PRK11688.1"/>
    <property type="match status" value="1"/>
</dbReference>
<gene>
    <name evidence="4" type="ORF">DSYM_12410</name>
</gene>
<dbReference type="PANTHER" id="PTHR21660:SF1">
    <property type="entry name" value="ACYL-COENZYME A THIOESTERASE 13"/>
    <property type="match status" value="1"/>
</dbReference>
<evidence type="ECO:0000259" key="3">
    <source>
        <dbReference type="Pfam" id="PF03061"/>
    </source>
</evidence>
<dbReference type="CDD" id="cd03443">
    <property type="entry name" value="PaaI_thioesterase"/>
    <property type="match status" value="1"/>
</dbReference>
<feature type="domain" description="Thioesterase" evidence="3">
    <location>
        <begin position="58"/>
        <end position="146"/>
    </location>
</feature>
<dbReference type="Gene3D" id="3.10.129.10">
    <property type="entry name" value="Hotdog Thioesterase"/>
    <property type="match status" value="1"/>
</dbReference>
<protein>
    <recommendedName>
        <fullName evidence="3">Thioesterase domain-containing protein</fullName>
    </recommendedName>
</protein>
<dbReference type="InterPro" id="IPR039298">
    <property type="entry name" value="ACOT13"/>
</dbReference>
<dbReference type="AlphaFoldDB" id="A0A809RM10"/>
<dbReference type="GO" id="GO:0047617">
    <property type="term" value="F:fatty acyl-CoA hydrolase activity"/>
    <property type="evidence" value="ECO:0007669"/>
    <property type="project" value="InterPro"/>
</dbReference>